<dbReference type="PROSITE" id="PS00721">
    <property type="entry name" value="FTHFS_1"/>
    <property type="match status" value="1"/>
</dbReference>
<dbReference type="FunFam" id="3.10.410.10:FF:000001">
    <property type="entry name" value="Putative formate--tetrahydrofolate ligase"/>
    <property type="match status" value="1"/>
</dbReference>
<evidence type="ECO:0000256" key="4">
    <source>
        <dbReference type="ARBA" id="ARBA00022741"/>
    </source>
</evidence>
<dbReference type="EC" id="6.3.4.3" evidence="8"/>
<evidence type="ECO:0000256" key="3">
    <source>
        <dbReference type="ARBA" id="ARBA00022598"/>
    </source>
</evidence>
<dbReference type="InterPro" id="IPR020628">
    <property type="entry name" value="Formate_THF_ligase_CS"/>
</dbReference>
<name>A0A316A4F9_9FIRM</name>
<keyword evidence="3 8" id="KW-0436">Ligase</keyword>
<dbReference type="Gene3D" id="3.30.1510.10">
    <property type="entry name" value="Domain 2, N(10)-formyltetrahydrofolate synthetase"/>
    <property type="match status" value="1"/>
</dbReference>
<evidence type="ECO:0000256" key="6">
    <source>
        <dbReference type="ARBA" id="ARBA00049033"/>
    </source>
</evidence>
<protein>
    <recommendedName>
        <fullName evidence="8">Formate--tetrahydrofolate ligase</fullName>
        <ecNumber evidence="8">6.3.4.3</ecNumber>
    </recommendedName>
    <alternativeName>
        <fullName evidence="8">Formyltetrahydrofolate synthetase</fullName>
        <shortName evidence="8">FHS</shortName>
        <shortName evidence="8">FTHFS</shortName>
    </alternativeName>
</protein>
<organism evidence="9 10">
    <name type="scientific">Faecalicatena contorta</name>
    <dbReference type="NCBI Taxonomy" id="39482"/>
    <lineage>
        <taxon>Bacteria</taxon>
        <taxon>Bacillati</taxon>
        <taxon>Bacillota</taxon>
        <taxon>Clostridia</taxon>
        <taxon>Lachnospirales</taxon>
        <taxon>Lachnospiraceae</taxon>
        <taxon>Faecalicatena</taxon>
    </lineage>
</organism>
<evidence type="ECO:0000256" key="2">
    <source>
        <dbReference type="ARBA" id="ARBA00022563"/>
    </source>
</evidence>
<dbReference type="SUPFAM" id="SSF52540">
    <property type="entry name" value="P-loop containing nucleoside triphosphate hydrolases"/>
    <property type="match status" value="1"/>
</dbReference>
<dbReference type="InterPro" id="IPR000559">
    <property type="entry name" value="Formate_THF_ligase"/>
</dbReference>
<evidence type="ECO:0000256" key="8">
    <source>
        <dbReference type="HAMAP-Rule" id="MF_01543"/>
    </source>
</evidence>
<accession>A0A316A4F9</accession>
<dbReference type="PROSITE" id="PS00722">
    <property type="entry name" value="FTHFS_2"/>
    <property type="match status" value="1"/>
</dbReference>
<dbReference type="AlphaFoldDB" id="A0A316A4F9"/>
<dbReference type="Gene3D" id="3.10.410.10">
    <property type="entry name" value="Formyltetrahydrofolate synthetase, domain 3"/>
    <property type="match status" value="1"/>
</dbReference>
<keyword evidence="2 8" id="KW-0554">One-carbon metabolism</keyword>
<dbReference type="NCBIfam" id="NF010030">
    <property type="entry name" value="PRK13505.1"/>
    <property type="match status" value="1"/>
</dbReference>
<evidence type="ECO:0000313" key="10">
    <source>
        <dbReference type="Proteomes" id="UP000254051"/>
    </source>
</evidence>
<dbReference type="GO" id="GO:0035999">
    <property type="term" value="P:tetrahydrofolate interconversion"/>
    <property type="evidence" value="ECO:0007669"/>
    <property type="project" value="UniProtKB-UniRule"/>
</dbReference>
<gene>
    <name evidence="8" type="primary">fhs</name>
    <name evidence="9" type="ORF">SAMN05216529_101577</name>
</gene>
<dbReference type="RefSeq" id="WP_109708681.1">
    <property type="nucleotide sequence ID" value="NZ_QGDS01000001.1"/>
</dbReference>
<sequence>MKTDIQIAQEAKMLPVKDVAASIGIMEDDLEFYGKYKAKLSEDLWDKVKDREDGKLVLVTAINPTPAGEGKTTTTVGLGQAMAKLNKKALIALREPSLGPCFGIKGGAAGGGYAQVVPMEDLNLHFTGDFHAITSANNLLSALLDNHIQQGNSLRIDPRQVVWKRCLDMNDRALRNIVVGLGNKMDGMVREDHFVITVASEIMAILCLADDLADLKQRLGKIIVAYNFEGDPVTAGDLQATGAMTALLKDALKPNIIQTLEHTPALIHGGPFANIAHGCNSVRATKMALKISDITITEAGFGADLGAEKFLDIKCRKAGLKPDAVVLVATVRALKYNGGAAKGNLGEENLQALEKGIVNLEKHIENIQKYDVPVVVTLNSFVTDTAAEHEFVRRFCEERGCEFALSEVWEKGGEGGIKLAEKVLETLEKKESHFHPLYKDELSLKEKIETIAKEIYGARGVVYEPAAEKQLTKIEQMGLGSFPVCMAKNQYSLSDDAGKLGRPENFDIHIREVYASAGAGFVVALTGAIMTMPGLPKIPAANHIDVTEDGKITGLF</sequence>
<dbReference type="CDD" id="cd00477">
    <property type="entry name" value="FTHFS"/>
    <property type="match status" value="1"/>
</dbReference>
<evidence type="ECO:0000256" key="1">
    <source>
        <dbReference type="ARBA" id="ARBA00004777"/>
    </source>
</evidence>
<comment type="catalytic activity">
    <reaction evidence="6 8">
        <text>(6S)-5,6,7,8-tetrahydrofolate + formate + ATP = (6R)-10-formyltetrahydrofolate + ADP + phosphate</text>
        <dbReference type="Rhea" id="RHEA:20221"/>
        <dbReference type="ChEBI" id="CHEBI:15740"/>
        <dbReference type="ChEBI" id="CHEBI:30616"/>
        <dbReference type="ChEBI" id="CHEBI:43474"/>
        <dbReference type="ChEBI" id="CHEBI:57453"/>
        <dbReference type="ChEBI" id="CHEBI:195366"/>
        <dbReference type="ChEBI" id="CHEBI:456216"/>
        <dbReference type="EC" id="6.3.4.3"/>
    </reaction>
</comment>
<dbReference type="InterPro" id="IPR027417">
    <property type="entry name" value="P-loop_NTPase"/>
</dbReference>
<dbReference type="Pfam" id="PF01268">
    <property type="entry name" value="FTHFS"/>
    <property type="match status" value="1"/>
</dbReference>
<proteinExistence type="inferred from homology"/>
<dbReference type="Gene3D" id="3.40.50.300">
    <property type="entry name" value="P-loop containing nucleotide triphosphate hydrolases"/>
    <property type="match status" value="1"/>
</dbReference>
<dbReference type="UniPathway" id="UPA00193"/>
<keyword evidence="5 8" id="KW-0067">ATP-binding</keyword>
<dbReference type="GO" id="GO:0005524">
    <property type="term" value="F:ATP binding"/>
    <property type="evidence" value="ECO:0007669"/>
    <property type="project" value="UniProtKB-UniRule"/>
</dbReference>
<feature type="binding site" evidence="8">
    <location>
        <begin position="65"/>
        <end position="72"/>
    </location>
    <ligand>
        <name>ATP</name>
        <dbReference type="ChEBI" id="CHEBI:30616"/>
    </ligand>
</feature>
<keyword evidence="10" id="KW-1185">Reference proteome</keyword>
<evidence type="ECO:0000313" key="9">
    <source>
        <dbReference type="EMBL" id="SUQ12680.1"/>
    </source>
</evidence>
<dbReference type="OrthoDB" id="9761733at2"/>
<comment type="similarity">
    <text evidence="7 8">Belongs to the formate--tetrahydrofolate ligase family.</text>
</comment>
<evidence type="ECO:0000256" key="7">
    <source>
        <dbReference type="ARBA" id="ARBA00061363"/>
    </source>
</evidence>
<dbReference type="Proteomes" id="UP000254051">
    <property type="component" value="Unassembled WGS sequence"/>
</dbReference>
<dbReference type="GO" id="GO:0004329">
    <property type="term" value="F:formate-tetrahydrofolate ligase activity"/>
    <property type="evidence" value="ECO:0007669"/>
    <property type="project" value="UniProtKB-UniRule"/>
</dbReference>
<dbReference type="FunFam" id="3.30.1510.10:FF:000001">
    <property type="entry name" value="Formate--tetrahydrofolate ligase"/>
    <property type="match status" value="1"/>
</dbReference>
<keyword evidence="4 8" id="KW-0547">Nucleotide-binding</keyword>
<comment type="pathway">
    <text evidence="1 8">One-carbon metabolism; tetrahydrofolate interconversion.</text>
</comment>
<dbReference type="HAMAP" id="MF_01543">
    <property type="entry name" value="FTHFS"/>
    <property type="match status" value="1"/>
</dbReference>
<reference evidence="10" key="1">
    <citation type="submission" date="2017-07" db="EMBL/GenBank/DDBJ databases">
        <authorList>
            <person name="Varghese N."/>
            <person name="Submissions S."/>
        </authorList>
    </citation>
    <scope>NUCLEOTIDE SEQUENCE [LARGE SCALE GENOMIC DNA]</scope>
    <source>
        <strain evidence="10">NLAE-zl-C134</strain>
    </source>
</reference>
<dbReference type="EMBL" id="UHJJ01000001">
    <property type="protein sequence ID" value="SUQ12680.1"/>
    <property type="molecule type" value="Genomic_DNA"/>
</dbReference>
<evidence type="ECO:0000256" key="5">
    <source>
        <dbReference type="ARBA" id="ARBA00022840"/>
    </source>
</evidence>